<dbReference type="PANTHER" id="PTHR24394:SF48">
    <property type="entry name" value="ZINC FINGER PROTEIN 771"/>
    <property type="match status" value="1"/>
</dbReference>
<keyword evidence="3" id="KW-0479">Metal-binding</keyword>
<feature type="region of interest" description="Disordered" evidence="12">
    <location>
        <begin position="389"/>
        <end position="427"/>
    </location>
</feature>
<dbReference type="Pfam" id="PF00096">
    <property type="entry name" value="zf-C2H2"/>
    <property type="match status" value="10"/>
</dbReference>
<dbReference type="AlphaFoldDB" id="A0AAN8KSV4"/>
<sequence>MEQPRSPGEKTYLPTTPASKGLEEEVCRMCGCTFDAIRKKNDLLLGKYYSMKPAYTFTLEELMGPVTIGDNLMSVCSNCKGLLSQYRRCNADAQRIAGLVKNMTRENTVGCKRCTTSTEKSPERKKPHSVTSVVPRQIGSAGRNLFQSDSVSVPSSTPTTVTAPTTPTPLMWSPETVKGEVGRLTLSNPESQTQPSTNLAATRSTCPATRRYGINTFKKETKVVVRTAKSMKSRILKGPFEKIGTNLAQGRYRALPRCVMSVPGLRDVTVDEVLSVVEKECRNLTSLRFNSILQRIDPDDVKSFKWEKVLAEWRENAPTFLKFLECVSTFSEVNTSQMATQRGKGQMCAVAMAGVTLLRARSNKMSAPMDFPPDSLQLSLSVFEEEVPPEQQHCEQEWSPSLGQEDPEPTQIKEEQEELRTSQEEEQLQGLEADTIEFIFTPCVKSECDQEDPLQSLTLPQTQTVENRESDSKPVDLKPFGTVTFSKKRLSECRFCKKCYNSTYKLKTHVRLCHGGKPCTCPVCGKTFKLKKDLSRHMSIHTGEKRFSCGDCGKCFSQKGVLEKHILTHTGEKPFSCGDCGKSFNRKEHLTRHVLTHTGEKPFRCDCGKSFSLKNNLTMHKLTHTGEKPFSCGDCGKCFTRKHTLTYHKQTHTGEKPFSCGDCGKGFSLKNNLTNHIRTHTGEKPFSCGDCGKSFNHKAHLTRHTLTHTGEKPFSCGDCGKCFSRKQRLTEHIRTHTGEKPFRCGDCGKSFSLKQSLTEHIRTHTGEKPFSCCDCGKSFRLKKSLTEHIRTHTGENPFSCGDCGKSFTQKTNLLTHVKNVHKGRKQDEN</sequence>
<proteinExistence type="inferred from homology"/>
<dbReference type="GO" id="GO:0000981">
    <property type="term" value="F:DNA-binding transcription factor activity, RNA polymerase II-specific"/>
    <property type="evidence" value="ECO:0007669"/>
    <property type="project" value="TreeGrafter"/>
</dbReference>
<feature type="domain" description="C2H2-type" evidence="13">
    <location>
        <begin position="519"/>
        <end position="546"/>
    </location>
</feature>
<evidence type="ECO:0000313" key="15">
    <source>
        <dbReference type="Proteomes" id="UP001356427"/>
    </source>
</evidence>
<feature type="domain" description="C2H2-type" evidence="13">
    <location>
        <begin position="770"/>
        <end position="797"/>
    </location>
</feature>
<gene>
    <name evidence="14" type="ORF">J4Q44_G00375300</name>
</gene>
<evidence type="ECO:0000256" key="11">
    <source>
        <dbReference type="PROSITE-ProRule" id="PRU00042"/>
    </source>
</evidence>
<keyword evidence="9" id="KW-0804">Transcription</keyword>
<feature type="domain" description="C2H2-type" evidence="13">
    <location>
        <begin position="547"/>
        <end position="574"/>
    </location>
</feature>
<keyword evidence="7" id="KW-0805">Transcription regulation</keyword>
<dbReference type="FunFam" id="3.30.160.60:FF:000478">
    <property type="entry name" value="Zinc finger protein 133"/>
    <property type="match status" value="1"/>
</dbReference>
<keyword evidence="6" id="KW-0862">Zinc</keyword>
<feature type="region of interest" description="Disordered" evidence="12">
    <location>
        <begin position="147"/>
        <end position="174"/>
    </location>
</feature>
<keyword evidence="10" id="KW-0539">Nucleus</keyword>
<dbReference type="FunFam" id="3.30.160.60:FF:002343">
    <property type="entry name" value="Zinc finger protein 33A"/>
    <property type="match status" value="4"/>
</dbReference>
<dbReference type="GO" id="GO:0003677">
    <property type="term" value="F:DNA binding"/>
    <property type="evidence" value="ECO:0007669"/>
    <property type="project" value="UniProtKB-KW"/>
</dbReference>
<feature type="domain" description="C2H2-type" evidence="13">
    <location>
        <begin position="658"/>
        <end position="685"/>
    </location>
</feature>
<dbReference type="FunFam" id="3.30.160.60:FF:000562">
    <property type="entry name" value="Zinc finger protein 786"/>
    <property type="match status" value="1"/>
</dbReference>
<evidence type="ECO:0000256" key="8">
    <source>
        <dbReference type="ARBA" id="ARBA00023125"/>
    </source>
</evidence>
<dbReference type="PROSITE" id="PS00028">
    <property type="entry name" value="ZINC_FINGER_C2H2_1"/>
    <property type="match status" value="11"/>
</dbReference>
<dbReference type="FunFam" id="3.30.160.60:FF:001450">
    <property type="entry name" value="zinc finger protein 774"/>
    <property type="match status" value="1"/>
</dbReference>
<dbReference type="PROSITE" id="PS50157">
    <property type="entry name" value="ZINC_FINGER_C2H2_2"/>
    <property type="match status" value="12"/>
</dbReference>
<dbReference type="GO" id="GO:0008270">
    <property type="term" value="F:zinc ion binding"/>
    <property type="evidence" value="ECO:0007669"/>
    <property type="project" value="UniProtKB-KW"/>
</dbReference>
<evidence type="ECO:0000256" key="7">
    <source>
        <dbReference type="ARBA" id="ARBA00023015"/>
    </source>
</evidence>
<protein>
    <recommendedName>
        <fullName evidence="13">C2H2-type domain-containing protein</fullName>
    </recommendedName>
</protein>
<dbReference type="GO" id="GO:0042802">
    <property type="term" value="F:identical protein binding"/>
    <property type="evidence" value="ECO:0007669"/>
    <property type="project" value="UniProtKB-ARBA"/>
</dbReference>
<evidence type="ECO:0000256" key="5">
    <source>
        <dbReference type="ARBA" id="ARBA00022771"/>
    </source>
</evidence>
<dbReference type="EMBL" id="JAGTTL010000039">
    <property type="protein sequence ID" value="KAK6291745.1"/>
    <property type="molecule type" value="Genomic_DNA"/>
</dbReference>
<dbReference type="Gene3D" id="3.30.160.60">
    <property type="entry name" value="Classic Zinc Finger"/>
    <property type="match status" value="11"/>
</dbReference>
<feature type="domain" description="C2H2-type" evidence="13">
    <location>
        <begin position="714"/>
        <end position="741"/>
    </location>
</feature>
<keyword evidence="15" id="KW-1185">Reference proteome</keyword>
<keyword evidence="5 11" id="KW-0863">Zinc-finger</keyword>
<dbReference type="PANTHER" id="PTHR24394">
    <property type="entry name" value="ZINC FINGER PROTEIN"/>
    <property type="match status" value="1"/>
</dbReference>
<evidence type="ECO:0000256" key="10">
    <source>
        <dbReference type="ARBA" id="ARBA00023242"/>
    </source>
</evidence>
<evidence type="ECO:0000313" key="14">
    <source>
        <dbReference type="EMBL" id="KAK6291745.1"/>
    </source>
</evidence>
<dbReference type="FunFam" id="3.30.160.60:FF:000624">
    <property type="entry name" value="zinc finger protein 697"/>
    <property type="match status" value="1"/>
</dbReference>
<evidence type="ECO:0000256" key="6">
    <source>
        <dbReference type="ARBA" id="ARBA00022833"/>
    </source>
</evidence>
<dbReference type="SMART" id="SM00355">
    <property type="entry name" value="ZnF_C2H2"/>
    <property type="match status" value="12"/>
</dbReference>
<feature type="compositionally biased region" description="Basic and acidic residues" evidence="12">
    <location>
        <begin position="411"/>
        <end position="423"/>
    </location>
</feature>
<keyword evidence="4" id="KW-0677">Repeat</keyword>
<reference evidence="14 15" key="1">
    <citation type="submission" date="2021-04" db="EMBL/GenBank/DDBJ databases">
        <authorList>
            <person name="De Guttry C."/>
            <person name="Zahm M."/>
            <person name="Klopp C."/>
            <person name="Cabau C."/>
            <person name="Louis A."/>
            <person name="Berthelot C."/>
            <person name="Parey E."/>
            <person name="Roest Crollius H."/>
            <person name="Montfort J."/>
            <person name="Robinson-Rechavi M."/>
            <person name="Bucao C."/>
            <person name="Bouchez O."/>
            <person name="Gislard M."/>
            <person name="Lluch J."/>
            <person name="Milhes M."/>
            <person name="Lampietro C."/>
            <person name="Lopez Roques C."/>
            <person name="Donnadieu C."/>
            <person name="Braasch I."/>
            <person name="Desvignes T."/>
            <person name="Postlethwait J."/>
            <person name="Bobe J."/>
            <person name="Wedekind C."/>
            <person name="Guiguen Y."/>
        </authorList>
    </citation>
    <scope>NUCLEOTIDE SEQUENCE [LARGE SCALE GENOMIC DNA]</scope>
    <source>
        <strain evidence="14">Cs_M1</strain>
        <tissue evidence="14">Blood</tissue>
    </source>
</reference>
<dbReference type="InterPro" id="IPR036236">
    <property type="entry name" value="Znf_C2H2_sf"/>
</dbReference>
<evidence type="ECO:0000256" key="3">
    <source>
        <dbReference type="ARBA" id="ARBA00022723"/>
    </source>
</evidence>
<feature type="domain" description="C2H2-type" evidence="13">
    <location>
        <begin position="603"/>
        <end position="629"/>
    </location>
</feature>
<comment type="caution">
    <text evidence="14">The sequence shown here is derived from an EMBL/GenBank/DDBJ whole genome shotgun (WGS) entry which is preliminary data.</text>
</comment>
<feature type="domain" description="C2H2-type" evidence="13">
    <location>
        <begin position="742"/>
        <end position="769"/>
    </location>
</feature>
<comment type="subcellular location">
    <subcellularLocation>
        <location evidence="1">Nucleus</location>
    </subcellularLocation>
</comment>
<keyword evidence="8" id="KW-0238">DNA-binding</keyword>
<evidence type="ECO:0000259" key="13">
    <source>
        <dbReference type="PROSITE" id="PS50157"/>
    </source>
</evidence>
<dbReference type="FunFam" id="3.30.160.60:FF:001506">
    <property type="entry name" value="Zinc finger protein"/>
    <property type="match status" value="1"/>
</dbReference>
<dbReference type="FunFam" id="3.30.160.60:FF:000508">
    <property type="entry name" value="Myeloid zinc finger 1"/>
    <property type="match status" value="2"/>
</dbReference>
<feature type="domain" description="C2H2-type" evidence="13">
    <location>
        <begin position="630"/>
        <end position="657"/>
    </location>
</feature>
<dbReference type="SUPFAM" id="SSF57667">
    <property type="entry name" value="beta-beta-alpha zinc fingers"/>
    <property type="match status" value="7"/>
</dbReference>
<feature type="domain" description="C2H2-type" evidence="13">
    <location>
        <begin position="798"/>
        <end position="826"/>
    </location>
</feature>
<feature type="domain" description="C2H2-type" evidence="13">
    <location>
        <begin position="686"/>
        <end position="713"/>
    </location>
</feature>
<evidence type="ECO:0000256" key="4">
    <source>
        <dbReference type="ARBA" id="ARBA00022737"/>
    </source>
</evidence>
<organism evidence="14 15">
    <name type="scientific">Coregonus suidteri</name>
    <dbReference type="NCBI Taxonomy" id="861788"/>
    <lineage>
        <taxon>Eukaryota</taxon>
        <taxon>Metazoa</taxon>
        <taxon>Chordata</taxon>
        <taxon>Craniata</taxon>
        <taxon>Vertebrata</taxon>
        <taxon>Euteleostomi</taxon>
        <taxon>Actinopterygii</taxon>
        <taxon>Neopterygii</taxon>
        <taxon>Teleostei</taxon>
        <taxon>Protacanthopterygii</taxon>
        <taxon>Salmoniformes</taxon>
        <taxon>Salmonidae</taxon>
        <taxon>Coregoninae</taxon>
        <taxon>Coregonus</taxon>
    </lineage>
</organism>
<name>A0AAN8KSV4_9TELE</name>
<feature type="domain" description="C2H2-type" evidence="13">
    <location>
        <begin position="491"/>
        <end position="518"/>
    </location>
</feature>
<dbReference type="GO" id="GO:0005634">
    <property type="term" value="C:nucleus"/>
    <property type="evidence" value="ECO:0007669"/>
    <property type="project" value="UniProtKB-SubCell"/>
</dbReference>
<evidence type="ECO:0000256" key="9">
    <source>
        <dbReference type="ARBA" id="ARBA00023163"/>
    </source>
</evidence>
<evidence type="ECO:0000256" key="12">
    <source>
        <dbReference type="SAM" id="MobiDB-lite"/>
    </source>
</evidence>
<feature type="domain" description="C2H2-type" evidence="13">
    <location>
        <begin position="575"/>
        <end position="602"/>
    </location>
</feature>
<dbReference type="Proteomes" id="UP001356427">
    <property type="component" value="Unassembled WGS sequence"/>
</dbReference>
<dbReference type="InterPro" id="IPR013087">
    <property type="entry name" value="Znf_C2H2_type"/>
</dbReference>
<feature type="compositionally biased region" description="Low complexity" evidence="12">
    <location>
        <begin position="148"/>
        <end position="169"/>
    </location>
</feature>
<comment type="similarity">
    <text evidence="2">Belongs to the krueppel C2H2-type zinc-finger protein family.</text>
</comment>
<accession>A0AAN8KSV4</accession>
<evidence type="ECO:0000256" key="2">
    <source>
        <dbReference type="ARBA" id="ARBA00006991"/>
    </source>
</evidence>
<evidence type="ECO:0000256" key="1">
    <source>
        <dbReference type="ARBA" id="ARBA00004123"/>
    </source>
</evidence>